<organism evidence="1 2">
    <name type="scientific">Fusarium venenatum</name>
    <dbReference type="NCBI Taxonomy" id="56646"/>
    <lineage>
        <taxon>Eukaryota</taxon>
        <taxon>Fungi</taxon>
        <taxon>Dikarya</taxon>
        <taxon>Ascomycota</taxon>
        <taxon>Pezizomycotina</taxon>
        <taxon>Sordariomycetes</taxon>
        <taxon>Hypocreomycetidae</taxon>
        <taxon>Hypocreales</taxon>
        <taxon>Nectriaceae</taxon>
        <taxon>Fusarium</taxon>
    </lineage>
</organism>
<keyword evidence="2" id="KW-1185">Reference proteome</keyword>
<sequence length="52" mass="5902">MEFTLMTARKGHGYTTHIVALVYTTKIYSSLNIEAVIIDQGRYRERNAPSPS</sequence>
<protein>
    <submittedName>
        <fullName evidence="1">Uncharacterized protein</fullName>
    </submittedName>
</protein>
<accession>A0A2L2T4N6</accession>
<dbReference type="AlphaFoldDB" id="A0A2L2T4N6"/>
<dbReference type="EMBL" id="LN649232">
    <property type="protein sequence ID" value="CEI40249.1"/>
    <property type="molecule type" value="Genomic_DNA"/>
</dbReference>
<evidence type="ECO:0000313" key="2">
    <source>
        <dbReference type="Proteomes" id="UP000245910"/>
    </source>
</evidence>
<evidence type="ECO:0000313" key="1">
    <source>
        <dbReference type="EMBL" id="CEI40249.1"/>
    </source>
</evidence>
<name>A0A2L2T4N6_9HYPO</name>
<dbReference type="Proteomes" id="UP000245910">
    <property type="component" value="Chromosome IIII"/>
</dbReference>
<reference evidence="2" key="1">
    <citation type="submission" date="2014-10" db="EMBL/GenBank/DDBJ databases">
        <authorList>
            <person name="King R."/>
        </authorList>
    </citation>
    <scope>NUCLEOTIDE SEQUENCE [LARGE SCALE GENOMIC DNA]</scope>
    <source>
        <strain evidence="2">A3/5</strain>
    </source>
</reference>
<proteinExistence type="predicted"/>